<evidence type="ECO:0000313" key="15">
    <source>
        <dbReference type="Proteomes" id="UP000245383"/>
    </source>
</evidence>
<comment type="caution">
    <text evidence="14">The sequence shown here is derived from an EMBL/GenBank/DDBJ whole genome shotgun (WGS) entry which is preliminary data.</text>
</comment>
<name>A0A2T9YUE7_9FUNG</name>
<dbReference type="InterPro" id="IPR004193">
    <property type="entry name" value="Glyco_hydro_13_N"/>
</dbReference>
<dbReference type="PIRSF" id="PIRSF000463">
    <property type="entry name" value="GlgB"/>
    <property type="match status" value="1"/>
</dbReference>
<feature type="active site" description="Proton donor" evidence="11">
    <location>
        <position position="463"/>
    </location>
</feature>
<feature type="region of interest" description="Disordered" evidence="12">
    <location>
        <begin position="1"/>
        <end position="40"/>
    </location>
</feature>
<evidence type="ECO:0000313" key="14">
    <source>
        <dbReference type="EMBL" id="PVU95939.1"/>
    </source>
</evidence>
<dbReference type="GO" id="GO:0004553">
    <property type="term" value="F:hydrolase activity, hydrolyzing O-glycosyl compounds"/>
    <property type="evidence" value="ECO:0007669"/>
    <property type="project" value="InterPro"/>
</dbReference>
<dbReference type="SMART" id="SM00642">
    <property type="entry name" value="Aamy"/>
    <property type="match status" value="1"/>
</dbReference>
<gene>
    <name evidence="14" type="ORF">BB561_001512</name>
</gene>
<accession>A0A2T9YUE7</accession>
<protein>
    <recommendedName>
        <fullName evidence="5">1,4-alpha-glucan-branching enzyme</fullName>
        <ecNumber evidence="4">2.4.1.18</ecNumber>
    </recommendedName>
    <alternativeName>
        <fullName evidence="9">Glycogen-branching enzyme</fullName>
    </alternativeName>
</protein>
<dbReference type="CDD" id="cd11321">
    <property type="entry name" value="AmyAc_bac_euk_BE"/>
    <property type="match status" value="1"/>
</dbReference>
<evidence type="ECO:0000256" key="9">
    <source>
        <dbReference type="ARBA" id="ARBA00031979"/>
    </source>
</evidence>
<dbReference type="InterPro" id="IPR017853">
    <property type="entry name" value="GH"/>
</dbReference>
<dbReference type="FunFam" id="2.60.40.1180:FF:000003">
    <property type="entry name" value="1,4-alpha-glucan-branching enzyme, chloroplastic/amyloplastic"/>
    <property type="match status" value="1"/>
</dbReference>
<dbReference type="UniPathway" id="UPA00164"/>
<dbReference type="Pfam" id="PF02806">
    <property type="entry name" value="Alpha-amylase_C"/>
    <property type="match status" value="1"/>
</dbReference>
<evidence type="ECO:0000259" key="13">
    <source>
        <dbReference type="SMART" id="SM00642"/>
    </source>
</evidence>
<dbReference type="InterPro" id="IPR013783">
    <property type="entry name" value="Ig-like_fold"/>
</dbReference>
<comment type="pathway">
    <text evidence="2">Glycan biosynthesis; glycogen biosynthesis.</text>
</comment>
<evidence type="ECO:0000256" key="7">
    <source>
        <dbReference type="ARBA" id="ARBA00022679"/>
    </source>
</evidence>
<comment type="function">
    <text evidence="10">Glycogen-branching enzyme participates in the glycogen biosynthetic process along with glycogenin and glycogen synthase. Generates alpha-1,6-glucosidic branches from alpha-1,4-linked glucose chains, to increase solubility of the glycogen polymer.</text>
</comment>
<dbReference type="GO" id="GO:0043169">
    <property type="term" value="F:cation binding"/>
    <property type="evidence" value="ECO:0007669"/>
    <property type="project" value="InterPro"/>
</dbReference>
<dbReference type="EC" id="2.4.1.18" evidence="4"/>
<keyword evidence="15" id="KW-1185">Reference proteome</keyword>
<evidence type="ECO:0000256" key="12">
    <source>
        <dbReference type="SAM" id="MobiDB-lite"/>
    </source>
</evidence>
<feature type="active site" description="Nucleophile" evidence="11">
    <location>
        <position position="408"/>
    </location>
</feature>
<keyword evidence="8" id="KW-0320">Glycogen biosynthesis</keyword>
<feature type="compositionally biased region" description="Basic residues" evidence="12">
    <location>
        <begin position="16"/>
        <end position="26"/>
    </location>
</feature>
<dbReference type="GO" id="GO:0003844">
    <property type="term" value="F:1,4-alpha-glucan branching enzyme activity"/>
    <property type="evidence" value="ECO:0007669"/>
    <property type="project" value="UniProtKB-EC"/>
</dbReference>
<keyword evidence="6" id="KW-0328">Glycosyltransferase</keyword>
<dbReference type="PANTHER" id="PTHR43651">
    <property type="entry name" value="1,4-ALPHA-GLUCAN-BRANCHING ENZYME"/>
    <property type="match status" value="1"/>
</dbReference>
<dbReference type="GO" id="GO:0005978">
    <property type="term" value="P:glycogen biosynthetic process"/>
    <property type="evidence" value="ECO:0007669"/>
    <property type="project" value="UniProtKB-UniPathway"/>
</dbReference>
<dbReference type="Gene3D" id="3.20.20.80">
    <property type="entry name" value="Glycosidases"/>
    <property type="match status" value="1"/>
</dbReference>
<evidence type="ECO:0000256" key="2">
    <source>
        <dbReference type="ARBA" id="ARBA00004964"/>
    </source>
</evidence>
<dbReference type="SUPFAM" id="SSF51011">
    <property type="entry name" value="Glycosyl hydrolase domain"/>
    <property type="match status" value="1"/>
</dbReference>
<evidence type="ECO:0000256" key="4">
    <source>
        <dbReference type="ARBA" id="ARBA00012541"/>
    </source>
</evidence>
<dbReference type="GO" id="GO:0005737">
    <property type="term" value="C:cytoplasm"/>
    <property type="evidence" value="ECO:0007669"/>
    <property type="project" value="TreeGrafter"/>
</dbReference>
<dbReference type="Pfam" id="PF02922">
    <property type="entry name" value="CBM_48"/>
    <property type="match status" value="1"/>
</dbReference>
<organism evidence="14 15">
    <name type="scientific">Smittium simulii</name>
    <dbReference type="NCBI Taxonomy" id="133385"/>
    <lineage>
        <taxon>Eukaryota</taxon>
        <taxon>Fungi</taxon>
        <taxon>Fungi incertae sedis</taxon>
        <taxon>Zoopagomycota</taxon>
        <taxon>Kickxellomycotina</taxon>
        <taxon>Harpellomycetes</taxon>
        <taxon>Harpellales</taxon>
        <taxon>Legeriomycetaceae</taxon>
        <taxon>Smittium</taxon>
    </lineage>
</organism>
<dbReference type="PANTHER" id="PTHR43651:SF3">
    <property type="entry name" value="1,4-ALPHA-GLUCAN-BRANCHING ENZYME"/>
    <property type="match status" value="1"/>
</dbReference>
<dbReference type="InterPro" id="IPR037439">
    <property type="entry name" value="Branching_enzy"/>
</dbReference>
<dbReference type="InterPro" id="IPR014756">
    <property type="entry name" value="Ig_E-set"/>
</dbReference>
<dbReference type="Proteomes" id="UP000245383">
    <property type="component" value="Unassembled WGS sequence"/>
</dbReference>
<comment type="catalytic activity">
    <reaction evidence="1">
        <text>Transfers a segment of a (1-&gt;4)-alpha-D-glucan chain to a primary hydroxy group in a similar glucan chain.</text>
        <dbReference type="EC" id="2.4.1.18"/>
    </reaction>
</comment>
<dbReference type="SUPFAM" id="SSF51445">
    <property type="entry name" value="(Trans)glycosidases"/>
    <property type="match status" value="1"/>
</dbReference>
<dbReference type="Pfam" id="PF00128">
    <property type="entry name" value="Alpha-amylase"/>
    <property type="match status" value="1"/>
</dbReference>
<feature type="compositionally biased region" description="Low complexity" evidence="12">
    <location>
        <begin position="27"/>
        <end position="39"/>
    </location>
</feature>
<feature type="compositionally biased region" description="Polar residues" evidence="12">
    <location>
        <begin position="1"/>
        <end position="15"/>
    </location>
</feature>
<dbReference type="InterPro" id="IPR006048">
    <property type="entry name" value="A-amylase/branching_C"/>
</dbReference>
<dbReference type="FunFam" id="3.20.20.80:FF:000001">
    <property type="entry name" value="1,4-alpha-glucan branching enzyme"/>
    <property type="match status" value="1"/>
</dbReference>
<dbReference type="EMBL" id="MBFR01000044">
    <property type="protein sequence ID" value="PVU95939.1"/>
    <property type="molecule type" value="Genomic_DNA"/>
</dbReference>
<feature type="domain" description="Glycosyl hydrolase family 13 catalytic" evidence="13">
    <location>
        <begin position="220"/>
        <end position="580"/>
    </location>
</feature>
<dbReference type="AlphaFoldDB" id="A0A2T9YUE7"/>
<dbReference type="OrthoDB" id="196493at2759"/>
<dbReference type="InterPro" id="IPR006047">
    <property type="entry name" value="GH13_cat_dom"/>
</dbReference>
<reference evidence="14 15" key="1">
    <citation type="journal article" date="2018" name="MBio">
        <title>Comparative Genomics Reveals the Core Gene Toolbox for the Fungus-Insect Symbiosis.</title>
        <authorList>
            <person name="Wang Y."/>
            <person name="Stata M."/>
            <person name="Wang W."/>
            <person name="Stajich J.E."/>
            <person name="White M.M."/>
            <person name="Moncalvo J.M."/>
        </authorList>
    </citation>
    <scope>NUCLEOTIDE SEQUENCE [LARGE SCALE GENOMIC DNA]</scope>
    <source>
        <strain evidence="14 15">SWE-8-4</strain>
    </source>
</reference>
<comment type="similarity">
    <text evidence="3">Belongs to the glycosyl hydrolase 13 family. GlgB subfamily.</text>
</comment>
<evidence type="ECO:0000256" key="1">
    <source>
        <dbReference type="ARBA" id="ARBA00000826"/>
    </source>
</evidence>
<dbReference type="SUPFAM" id="SSF81296">
    <property type="entry name" value="E set domains"/>
    <property type="match status" value="1"/>
</dbReference>
<evidence type="ECO:0000256" key="8">
    <source>
        <dbReference type="ARBA" id="ARBA00023056"/>
    </source>
</evidence>
<sequence length="750" mass="85997">MTKNISYSDFQTTSVRKSKKSSRNSKKNSPSASQSSLLPKMSKTLSGQAEIDFENVNKAQLALESILKSNPDQEELQVLKLDSYLKPHEKYFTSRYAKFVSWLQKIQDAGGIDAFSKAYTYFGFNVTDSEIIYREWAPNASSASLVGDFNNWDVKSHPLSVDEFGVWSIKIPHVVANNNKIPAIKHNSKVKIFIISKDDTGIYRLPAWSKYVTQDLNVSPVYDSIFYNPDPKDIYKKVNKRLPASQDLRIYEVHVGISTPDPRVGTYKEFTKNVLPKIKDLGYNTIQLMAIMEHAYYASFGYQVTSFFAASSRYGNPEDLKELIDVAHGMGISVFLDVVHSHASNNIDDGLNEFDGSDNCYFHEGPKGRHELWNSRLFHYGSFEVMRFLMSNLRYWVEEFGFDGFRFDGVSSMIYQHHGIGVGFSGDYNEYFSGSTDDDAIMYLMIANFITHALYPGFVTIAEDVSGMPALCRPVSEGGVGFDYRLGMSIPDMWIKLLKETRDEEWNIGYIDFQLTNRRHTEKTITYCESHDQALVGDKTIAFWLMDKEMYTNMSDLTELTPVIDRGVSLHKMIRLVTFALGGEGYLTFVGNEFGHPEWLDFPREGNQSSFHYARRQFNLVDDELLRYKYLYRFDKAINNLEAQYKWLTSNNQFTSLKHESDKLLVFERGDRLLWIFNFHPVNSYPDYTIGVSLPGTYSIILNSDDKQFLGHGRVEPDTKFITSPIEQSGRPYSIKVYIPSRSALVLRLQ</sequence>
<dbReference type="CDD" id="cd02854">
    <property type="entry name" value="E_set_GBE_euk_N"/>
    <property type="match status" value="1"/>
</dbReference>
<dbReference type="FunFam" id="2.60.40.10:FF:000250">
    <property type="entry name" value="1,4-alpha-glucan-branching enzyme, chloroplastic/amyloplastic"/>
    <property type="match status" value="1"/>
</dbReference>
<evidence type="ECO:0000256" key="6">
    <source>
        <dbReference type="ARBA" id="ARBA00022676"/>
    </source>
</evidence>
<proteinExistence type="inferred from homology"/>
<evidence type="ECO:0000256" key="10">
    <source>
        <dbReference type="ARBA" id="ARBA00049618"/>
    </source>
</evidence>
<dbReference type="Gene3D" id="2.60.40.1180">
    <property type="entry name" value="Golgi alpha-mannosidase II"/>
    <property type="match status" value="1"/>
</dbReference>
<evidence type="ECO:0000256" key="3">
    <source>
        <dbReference type="ARBA" id="ARBA00009000"/>
    </source>
</evidence>
<evidence type="ECO:0000256" key="5">
    <source>
        <dbReference type="ARBA" id="ARBA00020932"/>
    </source>
</evidence>
<dbReference type="Gene3D" id="2.60.40.10">
    <property type="entry name" value="Immunoglobulins"/>
    <property type="match status" value="1"/>
</dbReference>
<dbReference type="InterPro" id="IPR013780">
    <property type="entry name" value="Glyco_hydro_b"/>
</dbReference>
<evidence type="ECO:0000256" key="11">
    <source>
        <dbReference type="PIRSR" id="PIRSR000463-1"/>
    </source>
</evidence>
<keyword evidence="7" id="KW-0808">Transferase</keyword>
<dbReference type="STRING" id="133385.A0A2T9YUE7"/>